<protein>
    <submittedName>
        <fullName evidence="1">Uncharacterized protein</fullName>
    </submittedName>
</protein>
<dbReference type="OrthoDB" id="10532080at2759"/>
<dbReference type="Proteomes" id="UP000886998">
    <property type="component" value="Unassembled WGS sequence"/>
</dbReference>
<dbReference type="EMBL" id="BMAV01025618">
    <property type="protein sequence ID" value="GFS42993.1"/>
    <property type="molecule type" value="Genomic_DNA"/>
</dbReference>
<accession>A0A8X6MDQ9</accession>
<dbReference type="AlphaFoldDB" id="A0A8X6MDQ9"/>
<proteinExistence type="predicted"/>
<sequence>MLNQVSGTNNSDKPTSHAPVNIIGRASFVLNDACLFFGKNWVLEFLGTERMISRTIGSSEIFLSATSTDFSFGISSSIVRRTGGLGSLTICRYLRINWLNSLAFASSE</sequence>
<gene>
    <name evidence="1" type="ORF">TNIN_267291</name>
</gene>
<comment type="caution">
    <text evidence="1">The sequence shown here is derived from an EMBL/GenBank/DDBJ whole genome shotgun (WGS) entry which is preliminary data.</text>
</comment>
<reference evidence="1" key="1">
    <citation type="submission" date="2020-08" db="EMBL/GenBank/DDBJ databases">
        <title>Multicomponent nature underlies the extraordinary mechanical properties of spider dragline silk.</title>
        <authorList>
            <person name="Kono N."/>
            <person name="Nakamura H."/>
            <person name="Mori M."/>
            <person name="Yoshida Y."/>
            <person name="Ohtoshi R."/>
            <person name="Malay A.D."/>
            <person name="Moran D.A.P."/>
            <person name="Tomita M."/>
            <person name="Numata K."/>
            <person name="Arakawa K."/>
        </authorList>
    </citation>
    <scope>NUCLEOTIDE SEQUENCE</scope>
</reference>
<organism evidence="1 2">
    <name type="scientific">Trichonephila inaurata madagascariensis</name>
    <dbReference type="NCBI Taxonomy" id="2747483"/>
    <lineage>
        <taxon>Eukaryota</taxon>
        <taxon>Metazoa</taxon>
        <taxon>Ecdysozoa</taxon>
        <taxon>Arthropoda</taxon>
        <taxon>Chelicerata</taxon>
        <taxon>Arachnida</taxon>
        <taxon>Araneae</taxon>
        <taxon>Araneomorphae</taxon>
        <taxon>Entelegynae</taxon>
        <taxon>Araneoidea</taxon>
        <taxon>Nephilidae</taxon>
        <taxon>Trichonephila</taxon>
        <taxon>Trichonephila inaurata</taxon>
    </lineage>
</organism>
<name>A0A8X6MDQ9_9ARAC</name>
<keyword evidence="2" id="KW-1185">Reference proteome</keyword>
<evidence type="ECO:0000313" key="1">
    <source>
        <dbReference type="EMBL" id="GFS42993.1"/>
    </source>
</evidence>
<evidence type="ECO:0000313" key="2">
    <source>
        <dbReference type="Proteomes" id="UP000886998"/>
    </source>
</evidence>